<feature type="domain" description="RapA2 cadherin-like" evidence="2">
    <location>
        <begin position="1059"/>
        <end position="1127"/>
    </location>
</feature>
<evidence type="ECO:0000259" key="2">
    <source>
        <dbReference type="Pfam" id="PF17803"/>
    </source>
</evidence>
<feature type="region of interest" description="Disordered" evidence="1">
    <location>
        <begin position="147"/>
        <end position="171"/>
    </location>
</feature>
<feature type="compositionally biased region" description="Polar residues" evidence="1">
    <location>
        <begin position="95"/>
        <end position="115"/>
    </location>
</feature>
<feature type="domain" description="RapA2 cadherin-like" evidence="2">
    <location>
        <begin position="759"/>
        <end position="827"/>
    </location>
</feature>
<dbReference type="Gene3D" id="2.60.40.3440">
    <property type="match status" value="1"/>
</dbReference>
<dbReference type="InterPro" id="IPR041690">
    <property type="entry name" value="Cadherin_5"/>
</dbReference>
<feature type="non-terminal residue" evidence="4">
    <location>
        <position position="1581"/>
    </location>
</feature>
<feature type="domain" description="RapA2 cadherin-like" evidence="2">
    <location>
        <begin position="232"/>
        <end position="305"/>
    </location>
</feature>
<dbReference type="InterPro" id="IPR013783">
    <property type="entry name" value="Ig-like_fold"/>
</dbReference>
<feature type="region of interest" description="Disordered" evidence="1">
    <location>
        <begin position="82"/>
        <end position="132"/>
    </location>
</feature>
<feature type="domain" description="Cadherin-like" evidence="3">
    <location>
        <begin position="1306"/>
        <end position="1399"/>
    </location>
</feature>
<dbReference type="EMBL" id="SYVV01000007">
    <property type="protein sequence ID" value="TKG35351.1"/>
    <property type="molecule type" value="Genomic_DNA"/>
</dbReference>
<feature type="domain" description="RapA2 cadherin-like" evidence="2">
    <location>
        <begin position="958"/>
        <end position="1026"/>
    </location>
</feature>
<dbReference type="InterPro" id="IPR040853">
    <property type="entry name" value="RapA2_cadherin-like"/>
</dbReference>
<proteinExistence type="predicted"/>
<protein>
    <submittedName>
        <fullName evidence="4">Toxin</fullName>
    </submittedName>
</protein>
<feature type="domain" description="RapA2 cadherin-like" evidence="2">
    <location>
        <begin position="661"/>
        <end position="729"/>
    </location>
</feature>
<dbReference type="Proteomes" id="UP000308018">
    <property type="component" value="Unassembled WGS sequence"/>
</dbReference>
<dbReference type="PANTHER" id="PTHR14139">
    <property type="entry name" value="CALSYNTENIN"/>
    <property type="match status" value="1"/>
</dbReference>
<dbReference type="NCBIfam" id="TIGR01965">
    <property type="entry name" value="VCBS_repeat"/>
    <property type="match status" value="12"/>
</dbReference>
<dbReference type="Pfam" id="PF17803">
    <property type="entry name" value="Cadherin_4"/>
    <property type="match status" value="9"/>
</dbReference>
<feature type="region of interest" description="Disordered" evidence="1">
    <location>
        <begin position="1"/>
        <end position="40"/>
    </location>
</feature>
<feature type="domain" description="RapA2 cadherin-like" evidence="2">
    <location>
        <begin position="439"/>
        <end position="522"/>
    </location>
</feature>
<evidence type="ECO:0000259" key="3">
    <source>
        <dbReference type="Pfam" id="PF17892"/>
    </source>
</evidence>
<feature type="compositionally biased region" description="Polar residues" evidence="1">
    <location>
        <begin position="149"/>
        <end position="168"/>
    </location>
</feature>
<dbReference type="Gene3D" id="2.60.40.10">
    <property type="entry name" value="Immunoglobulins"/>
    <property type="match status" value="9"/>
</dbReference>
<accession>A0AB38NU45</accession>
<dbReference type="PANTHER" id="PTHR14139:SF2">
    <property type="entry name" value="CALSYNTENIN-1"/>
    <property type="match status" value="1"/>
</dbReference>
<sequence length="1581" mass="164956">MANKKNVEANKKNTEIKNKKSNKLEQKKPTQKKKRRLHSHLKVNIPLFQSLMMILPSLAKHAAAESIDNSSDAADQVTANNVTAKDSSDHHGKTDSSAVTHQEAQTSDSDVNSTLSASHAAHGSSSHLVPSHHLSTLSHPQVHYIPSVSMPTISSGSNGQPTHSNAPTTPALPVTFMPEVIKGTYGELHVDANGQYTFVLNPNSPQYILLNQHQSGTDHFALHLSNGSSIIVQVPVTGKQDTPNISGDLTGVVTEDHNIDSQGLLHANGKIDVIDPDQNESSVTPEVISGKYGSLTIDADGHWQYQVDNSLSNVQALTAATSLHESFTIHTKDGTPQTIDMTIGGNDDNAVITGVDAGTLTEDLTTQVQGQLSVTDSDLGEDHFQASQVTSNFGTLSITKDGAWTYSLNNNNPVVQRLGQGSTATDIVTVHSADGTAHQVMVTINGTNDHAVITSSTANSPSSFFAIGTSNGSSQVTEDKDLTVSGQLNITDIDSKEAHFSNSDLKGTLGTLHLKDNGDWTYDLDNKNPQVQALGQGSATTDIITIHSADGTPHQIAITVNGTNDKAVISGTSAGVVTEESQLQTSGTLAVTDVDTGEAHFATSSTGSTDIAGSFGMLHLTDSGAWTYDLDNTNPTVQALGKGSTATDTITVHSADGTPHQVTITVNGTNDAATVSSATVAIYETDKAVTTSGTLTSTDVDNPDNTFTPDSISGTNGDLTIDTTGHWVFTANSAFNQLNVGDKVEETFTVSSVDGTPSTIKVTINGTNDTATVSSATVAIDETDKAVTTSGTLTSIDVDNPDNAFTPDSIVGSNGDLTIDANGHWVFIANSAFNQLNVGDKVEETFTVSSIDGTPSTIKITINGTNDKAVISGTSAGAVTEESQLQTSGSLTVTDVDAGQAHFSNTDIAGTLGTLHLTNSGTWTYDLDNTNPTVQALGKGTTATDTITVHSADGTPHQITITVNGTNDKAIIGGTNSGAVTEESQLQTSGTLTVTDVDTGEAHFSNTDIAGTLGTLHLTDNGTWTYDLDNTNPQVQALGKGATATDTITVHSADGTPHQVTITVNGTNDTAVIGGTSAGAVTEETQLQTTGTLTITDTDSGEAHFANTDIQGSLGTLHLTDNGAWTYDLDNTNPIVQALGNGATATDTITVHSADGTPHQVTITVNGTNDNAVVGGIDTASVTEKAAGDNMSPDHAQSGMATLRVSTLNANGHLSVIDPDSGQSGFADNNVGYNYHGTYGDLILNPNGDWNYYADAGSLSHIGGRPTTRGSAIDKLGEGETLTDTITVHTKDGTPHNIVITINGSNDRPYCSSEVQLNAGTEDTRQTITAAQLLQNSIDVDKNDSGLLTVANLHPDHGSILDNQNGTYTFTPEKDYNGKVHFTYDVKDAHGGVTHTGATSSLSAVADKAVISGSDTGTIIEDHNVGHSSLQPVVASGLLSVTDPDAGQDHFQVNLLLGEQAIHDPFGGFLRITPSGAWGYEVANSRLQSLAEGEVEKVVYRVYSADHTAHDITITVTGTNDQPSITATTLAHGTEDTHYQMQASQFGFSDIDTGDTLHSIAITDLPSATQGKFVLDGHDVT</sequence>
<evidence type="ECO:0000256" key="1">
    <source>
        <dbReference type="SAM" id="MobiDB-lite"/>
    </source>
</evidence>
<feature type="compositionally biased region" description="Low complexity" evidence="1">
    <location>
        <begin position="116"/>
        <end position="132"/>
    </location>
</feature>
<gene>
    <name evidence="4" type="ORF">FC057_06500</name>
</gene>
<evidence type="ECO:0000313" key="5">
    <source>
        <dbReference type="Proteomes" id="UP000308018"/>
    </source>
</evidence>
<dbReference type="RefSeq" id="WP_170962757.1">
    <property type="nucleotide sequence ID" value="NZ_MDBP01000073.1"/>
</dbReference>
<evidence type="ECO:0000313" key="4">
    <source>
        <dbReference type="EMBL" id="TKG35351.1"/>
    </source>
</evidence>
<feature type="domain" description="RapA2 cadherin-like" evidence="2">
    <location>
        <begin position="337"/>
        <end position="406"/>
    </location>
</feature>
<feature type="compositionally biased region" description="Basic and acidic residues" evidence="1">
    <location>
        <begin position="1"/>
        <end position="28"/>
    </location>
</feature>
<dbReference type="Pfam" id="PF17892">
    <property type="entry name" value="Cadherin_5"/>
    <property type="match status" value="1"/>
</dbReference>
<reference evidence="4 5" key="1">
    <citation type="submission" date="2019-04" db="EMBL/GenBank/DDBJ databases">
        <title>A reverse ecology approach based on a biological definition of microbial populations.</title>
        <authorList>
            <person name="Arevalo P."/>
            <person name="Vaninsberghe D."/>
            <person name="Elsherbini J."/>
            <person name="Gore J."/>
            <person name="Polz M."/>
        </authorList>
    </citation>
    <scope>NUCLEOTIDE SEQUENCE [LARGE SCALE GENOMIC DNA]</scope>
    <source>
        <strain evidence="4 5">10N.222.45.A8</strain>
    </source>
</reference>
<organism evidence="4 5">
    <name type="scientific">Vibrio tasmaniensis</name>
    <dbReference type="NCBI Taxonomy" id="212663"/>
    <lineage>
        <taxon>Bacteria</taxon>
        <taxon>Pseudomonadati</taxon>
        <taxon>Pseudomonadota</taxon>
        <taxon>Gammaproteobacteria</taxon>
        <taxon>Vibrionales</taxon>
        <taxon>Vibrionaceae</taxon>
        <taxon>Vibrio</taxon>
    </lineage>
</organism>
<feature type="domain" description="RapA2 cadherin-like" evidence="2">
    <location>
        <begin position="857"/>
        <end position="925"/>
    </location>
</feature>
<name>A0AB38NU45_9VIBR</name>
<feature type="compositionally biased region" description="Basic residues" evidence="1">
    <location>
        <begin position="29"/>
        <end position="40"/>
    </location>
</feature>
<dbReference type="InterPro" id="IPR010221">
    <property type="entry name" value="VCBS_dom"/>
</dbReference>
<comment type="caution">
    <text evidence="4">The sequence shown here is derived from an EMBL/GenBank/DDBJ whole genome shotgun (WGS) entry which is preliminary data.</text>
</comment>
<feature type="domain" description="RapA2 cadherin-like" evidence="2">
    <location>
        <begin position="555"/>
        <end position="628"/>
    </location>
</feature>